<sequence>MRMSGGCHRIDSFAVYAARVGYGPSPLDTAVAPDEGAAVPKATRAGVVQEQVGGRSATIPAFPADVSVGWSRPHACRFLAIPETRADLVRDAVAPPSS</sequence>
<name>A0A1N7RZH8_9BURK</name>
<evidence type="ECO:0000313" key="1">
    <source>
        <dbReference type="EMBL" id="SIT40549.1"/>
    </source>
</evidence>
<dbReference type="Proteomes" id="UP000195569">
    <property type="component" value="Unassembled WGS sequence"/>
</dbReference>
<gene>
    <name evidence="1" type="ORF">BN2476_240222</name>
</gene>
<organism evidence="1 2">
    <name type="scientific">Paraburkholderia piptadeniae</name>
    <dbReference type="NCBI Taxonomy" id="1701573"/>
    <lineage>
        <taxon>Bacteria</taxon>
        <taxon>Pseudomonadati</taxon>
        <taxon>Pseudomonadota</taxon>
        <taxon>Betaproteobacteria</taxon>
        <taxon>Burkholderiales</taxon>
        <taxon>Burkholderiaceae</taxon>
        <taxon>Paraburkholderia</taxon>
    </lineage>
</organism>
<comment type="caution">
    <text evidence="1">The sequence shown here is derived from an EMBL/GenBank/DDBJ whole genome shotgun (WGS) entry which is preliminary data.</text>
</comment>
<dbReference type="EMBL" id="CYGY02000024">
    <property type="protein sequence ID" value="SIT40549.1"/>
    <property type="molecule type" value="Genomic_DNA"/>
</dbReference>
<accession>A0A1N7RZH8</accession>
<protein>
    <submittedName>
        <fullName evidence="1">Uncharacterized protein</fullName>
    </submittedName>
</protein>
<evidence type="ECO:0000313" key="2">
    <source>
        <dbReference type="Proteomes" id="UP000195569"/>
    </source>
</evidence>
<keyword evidence="2" id="KW-1185">Reference proteome</keyword>
<proteinExistence type="predicted"/>
<reference evidence="1" key="1">
    <citation type="submission" date="2016-12" db="EMBL/GenBank/DDBJ databases">
        <authorList>
            <person name="Moulin L."/>
        </authorList>
    </citation>
    <scope>NUCLEOTIDE SEQUENCE [LARGE SCALE GENOMIC DNA]</scope>
    <source>
        <strain evidence="1">STM 7183</strain>
    </source>
</reference>
<dbReference type="AlphaFoldDB" id="A0A1N7RZH8"/>